<protein>
    <submittedName>
        <fullName evidence="5">Cyclic pyranopterin monophosphate synthase MoaC</fullName>
    </submittedName>
</protein>
<dbReference type="Proteomes" id="UP001500936">
    <property type="component" value="Unassembled WGS sequence"/>
</dbReference>
<comment type="caution">
    <text evidence="5">The sequence shown here is derived from an EMBL/GenBank/DDBJ whole genome shotgun (WGS) entry which is preliminary data.</text>
</comment>
<dbReference type="NCBIfam" id="NF006870">
    <property type="entry name" value="PRK09364.1"/>
    <property type="match status" value="1"/>
</dbReference>
<organism evidence="5 6">
    <name type="scientific">Nibrella viscosa</name>
    <dbReference type="NCBI Taxonomy" id="1084524"/>
    <lineage>
        <taxon>Bacteria</taxon>
        <taxon>Pseudomonadati</taxon>
        <taxon>Bacteroidota</taxon>
        <taxon>Cytophagia</taxon>
        <taxon>Cytophagales</taxon>
        <taxon>Spirosomataceae</taxon>
        <taxon>Nibrella</taxon>
    </lineage>
</organism>
<dbReference type="SUPFAM" id="SSF55040">
    <property type="entry name" value="Molybdenum cofactor biosynthesis protein C, MoaC"/>
    <property type="match status" value="1"/>
</dbReference>
<evidence type="ECO:0000256" key="3">
    <source>
        <dbReference type="ARBA" id="ARBA00055087"/>
    </source>
</evidence>
<name>A0ABP8JY30_9BACT</name>
<evidence type="ECO:0000313" key="6">
    <source>
        <dbReference type="Proteomes" id="UP001500936"/>
    </source>
</evidence>
<accession>A0ABP8JY30</accession>
<evidence type="ECO:0000256" key="1">
    <source>
        <dbReference type="ARBA" id="ARBA00005046"/>
    </source>
</evidence>
<dbReference type="EMBL" id="BAABHB010000001">
    <property type="protein sequence ID" value="GAA4397503.1"/>
    <property type="molecule type" value="Genomic_DNA"/>
</dbReference>
<evidence type="ECO:0000259" key="4">
    <source>
        <dbReference type="Pfam" id="PF01967"/>
    </source>
</evidence>
<dbReference type="InterPro" id="IPR002820">
    <property type="entry name" value="Mopterin_CF_biosynth-C_dom"/>
</dbReference>
<dbReference type="InterPro" id="IPR023045">
    <property type="entry name" value="MoaC"/>
</dbReference>
<evidence type="ECO:0000256" key="2">
    <source>
        <dbReference type="ARBA" id="ARBA00023150"/>
    </source>
</evidence>
<comment type="pathway">
    <text evidence="1">Cofactor biosynthesis; molybdopterin biosynthesis.</text>
</comment>
<reference evidence="6" key="1">
    <citation type="journal article" date="2019" name="Int. J. Syst. Evol. Microbiol.">
        <title>The Global Catalogue of Microorganisms (GCM) 10K type strain sequencing project: providing services to taxonomists for standard genome sequencing and annotation.</title>
        <authorList>
            <consortium name="The Broad Institute Genomics Platform"/>
            <consortium name="The Broad Institute Genome Sequencing Center for Infectious Disease"/>
            <person name="Wu L."/>
            <person name="Ma J."/>
        </authorList>
    </citation>
    <scope>NUCLEOTIDE SEQUENCE [LARGE SCALE GENOMIC DNA]</scope>
    <source>
        <strain evidence="6">JCM 17925</strain>
    </source>
</reference>
<sequence length="158" mass="17128">MKEFSHLDPKGNPSIVDISEKKVTKRSARARSVVVLGGEVMKLLEGNDIVTRKGPVFQTAIIAGTMAAKRTDDLIPLCHSLGLENCQITIVTRGHDAIIDCHVVTEGKTGVEMEALVGASVAALTIYDMCKAISHDIVISETKLMEKTGGKHDFRRDD</sequence>
<dbReference type="RefSeq" id="WP_345264009.1">
    <property type="nucleotide sequence ID" value="NZ_BAABHB010000001.1"/>
</dbReference>
<comment type="function">
    <text evidence="3">Catalyzes the conversion of (8S)-3',8-cyclo-7,8-dihydroguanosine 5'-triphosphate to cyclic pyranopterin monophosphate (cPMP).</text>
</comment>
<proteinExistence type="predicted"/>
<dbReference type="NCBIfam" id="TIGR00581">
    <property type="entry name" value="moaC"/>
    <property type="match status" value="1"/>
</dbReference>
<keyword evidence="2" id="KW-0501">Molybdenum cofactor biosynthesis</keyword>
<evidence type="ECO:0000313" key="5">
    <source>
        <dbReference type="EMBL" id="GAA4397503.1"/>
    </source>
</evidence>
<dbReference type="Gene3D" id="3.30.70.640">
    <property type="entry name" value="Molybdopterin cofactor biosynthesis C (MoaC) domain"/>
    <property type="match status" value="1"/>
</dbReference>
<gene>
    <name evidence="5" type="primary">moaC</name>
    <name evidence="5" type="ORF">GCM10023187_07040</name>
</gene>
<feature type="domain" description="Molybdopterin cofactor biosynthesis C (MoaC)" evidence="4">
    <location>
        <begin position="16"/>
        <end position="150"/>
    </location>
</feature>
<keyword evidence="6" id="KW-1185">Reference proteome</keyword>
<dbReference type="Pfam" id="PF01967">
    <property type="entry name" value="MoaC"/>
    <property type="match status" value="1"/>
</dbReference>
<dbReference type="InterPro" id="IPR036522">
    <property type="entry name" value="MoaC_sf"/>
</dbReference>